<dbReference type="Pfam" id="PF26540">
    <property type="entry name" value="GcpE_C"/>
    <property type="match status" value="1"/>
</dbReference>
<comment type="pathway">
    <text evidence="7">Isoprenoid biosynthesis; isopentenyl diphosphate biosynthesis via DXP pathway; isopentenyl diphosphate from 1-deoxy-D-xylulose 5-phosphate: step 5/6.</text>
</comment>
<comment type="catalytic activity">
    <reaction evidence="7">
        <text>(2E)-4-hydroxy-3-methylbut-2-enyl diphosphate + oxidized [flavodoxin] + H2O + 2 H(+) = 2-C-methyl-D-erythritol 2,4-cyclic diphosphate + reduced [flavodoxin]</text>
        <dbReference type="Rhea" id="RHEA:43604"/>
        <dbReference type="Rhea" id="RHEA-COMP:10622"/>
        <dbReference type="Rhea" id="RHEA-COMP:10623"/>
        <dbReference type="ChEBI" id="CHEBI:15377"/>
        <dbReference type="ChEBI" id="CHEBI:15378"/>
        <dbReference type="ChEBI" id="CHEBI:57618"/>
        <dbReference type="ChEBI" id="CHEBI:58210"/>
        <dbReference type="ChEBI" id="CHEBI:58483"/>
        <dbReference type="ChEBI" id="CHEBI:128753"/>
        <dbReference type="EC" id="1.17.7.3"/>
    </reaction>
</comment>
<dbReference type="GO" id="GO:0019288">
    <property type="term" value="P:isopentenyl diphosphate biosynthetic process, methylerythritol 4-phosphate pathway"/>
    <property type="evidence" value="ECO:0007669"/>
    <property type="project" value="UniProtKB-UniRule"/>
</dbReference>
<dbReference type="GO" id="GO:0005506">
    <property type="term" value="F:iron ion binding"/>
    <property type="evidence" value="ECO:0007669"/>
    <property type="project" value="InterPro"/>
</dbReference>
<dbReference type="PANTHER" id="PTHR30454:SF0">
    <property type="entry name" value="4-HYDROXY-3-METHYLBUT-2-EN-1-YL DIPHOSPHATE SYNTHASE (FERREDOXIN), CHLOROPLASTIC"/>
    <property type="match status" value="1"/>
</dbReference>
<dbReference type="GO" id="GO:0046429">
    <property type="term" value="F:4-hydroxy-3-methylbut-2-en-1-yl diphosphate synthase activity (ferredoxin)"/>
    <property type="evidence" value="ECO:0007669"/>
    <property type="project" value="UniProtKB-UniRule"/>
</dbReference>
<dbReference type="GO" id="GO:0016114">
    <property type="term" value="P:terpenoid biosynthetic process"/>
    <property type="evidence" value="ECO:0007669"/>
    <property type="project" value="InterPro"/>
</dbReference>
<evidence type="ECO:0000259" key="9">
    <source>
        <dbReference type="Pfam" id="PF26540"/>
    </source>
</evidence>
<feature type="binding site" evidence="7">
    <location>
        <position position="272"/>
    </location>
    <ligand>
        <name>[4Fe-4S] cluster</name>
        <dbReference type="ChEBI" id="CHEBI:49883"/>
    </ligand>
</feature>
<dbReference type="InterPro" id="IPR016425">
    <property type="entry name" value="IspG_bac"/>
</dbReference>
<dbReference type="GO" id="GO:0051539">
    <property type="term" value="F:4 iron, 4 sulfur cluster binding"/>
    <property type="evidence" value="ECO:0007669"/>
    <property type="project" value="UniProtKB-UniRule"/>
</dbReference>
<gene>
    <name evidence="7" type="primary">ispG</name>
    <name evidence="10" type="ORF">HKBW3S06_00528</name>
</gene>
<accession>A0A6V8NLX4</accession>
<dbReference type="PIRSF" id="PIRSF004640">
    <property type="entry name" value="IspG"/>
    <property type="match status" value="1"/>
</dbReference>
<keyword evidence="5 7" id="KW-0411">Iron-sulfur</keyword>
<evidence type="ECO:0000256" key="6">
    <source>
        <dbReference type="ARBA" id="ARBA00023229"/>
    </source>
</evidence>
<keyword evidence="4 7" id="KW-0408">Iron</keyword>
<name>A0A6V8NLX4_9ACTN</name>
<dbReference type="Gene3D" id="3.20.20.20">
    <property type="entry name" value="Dihydropteroate synthase-like"/>
    <property type="match status" value="1"/>
</dbReference>
<dbReference type="Pfam" id="PF04551">
    <property type="entry name" value="GcpE"/>
    <property type="match status" value="1"/>
</dbReference>
<comment type="cofactor">
    <cofactor evidence="7">
        <name>[4Fe-4S] cluster</name>
        <dbReference type="ChEBI" id="CHEBI:49883"/>
    </cofactor>
    <text evidence="7">Binds 1 [4Fe-4S] cluster.</text>
</comment>
<dbReference type="InterPro" id="IPR004588">
    <property type="entry name" value="IspG_bac-typ"/>
</dbReference>
<dbReference type="SUPFAM" id="SSF56014">
    <property type="entry name" value="Nitrite and sulphite reductase 4Fe-4S domain-like"/>
    <property type="match status" value="1"/>
</dbReference>
<organism evidence="10 11">
    <name type="scientific">Candidatus Hakubella thermalkaliphila</name>
    <dbReference type="NCBI Taxonomy" id="2754717"/>
    <lineage>
        <taxon>Bacteria</taxon>
        <taxon>Bacillati</taxon>
        <taxon>Actinomycetota</taxon>
        <taxon>Actinomycetota incertae sedis</taxon>
        <taxon>Candidatus Hakubellales</taxon>
        <taxon>Candidatus Hakubellaceae</taxon>
        <taxon>Candidatus Hakubella</taxon>
    </lineage>
</organism>
<evidence type="ECO:0000256" key="2">
    <source>
        <dbReference type="ARBA" id="ARBA00022723"/>
    </source>
</evidence>
<dbReference type="Gene3D" id="3.30.413.10">
    <property type="entry name" value="Sulfite Reductase Hemoprotein, domain 1"/>
    <property type="match status" value="1"/>
</dbReference>
<sequence>MKKMEIQRRKTKKIYIGSVPIGGDAPLTVQSMTKTRTSDADATISQINDLYQSGCQIVRVSVPDHASAAVLKRIVKASPLPIVADIHFSYRLALAALEAGVHGVRINPGNIGSKENIRKIVQAALARGVPIRIGVNAGSLEKELLEKYGRPTPEALVESALRQVRTLEDLGFYDIEISVKASSVLETVEANRLLASRTEYPLHLGVTEAGSGLAGIIKSAVGIGTLLIEGIGDTIRVSLTGDPVEEVTVAREILKSLGLLKEGINIISCPTCARCQVDLLSIVQEFSERTRDVKSPLDVAIMGCVVNGPGETREAEMGVALGRTNGLFFQKGEEKGRIPLAKLLDLLVEEVRKADREKQLAETHKT</sequence>
<dbReference type="PANTHER" id="PTHR30454">
    <property type="entry name" value="4-HYDROXY-3-METHYLBUT-2-EN-1-YL DIPHOSPHATE SYNTHASE"/>
    <property type="match status" value="1"/>
</dbReference>
<dbReference type="InterPro" id="IPR011005">
    <property type="entry name" value="Dihydropteroate_synth-like_sf"/>
</dbReference>
<dbReference type="SUPFAM" id="SSF51717">
    <property type="entry name" value="Dihydropteroate synthetase-like"/>
    <property type="match status" value="1"/>
</dbReference>
<keyword evidence="3 7" id="KW-0560">Oxidoreductase</keyword>
<dbReference type="UniPathway" id="UPA00056">
    <property type="reaction ID" value="UER00096"/>
</dbReference>
<evidence type="ECO:0000256" key="3">
    <source>
        <dbReference type="ARBA" id="ARBA00023002"/>
    </source>
</evidence>
<evidence type="ECO:0000313" key="11">
    <source>
        <dbReference type="Proteomes" id="UP000580051"/>
    </source>
</evidence>
<dbReference type="HAMAP" id="MF_00159">
    <property type="entry name" value="IspG"/>
    <property type="match status" value="1"/>
</dbReference>
<feature type="binding site" evidence="7">
    <location>
        <position position="304"/>
    </location>
    <ligand>
        <name>[4Fe-4S] cluster</name>
        <dbReference type="ChEBI" id="CHEBI:49883"/>
    </ligand>
</feature>
<keyword evidence="1 7" id="KW-0004">4Fe-4S</keyword>
<comment type="similarity">
    <text evidence="7">Belongs to the IspG family.</text>
</comment>
<evidence type="ECO:0000256" key="4">
    <source>
        <dbReference type="ARBA" id="ARBA00023004"/>
    </source>
</evidence>
<evidence type="ECO:0000256" key="7">
    <source>
        <dbReference type="HAMAP-Rule" id="MF_00159"/>
    </source>
</evidence>
<dbReference type="AlphaFoldDB" id="A0A6V8NLX4"/>
<comment type="caution">
    <text evidence="10">The sequence shown here is derived from an EMBL/GenBank/DDBJ whole genome shotgun (WGS) entry which is preliminary data.</text>
</comment>
<dbReference type="EMBL" id="BLRV01000033">
    <property type="protein sequence ID" value="GFP21302.1"/>
    <property type="molecule type" value="Genomic_DNA"/>
</dbReference>
<keyword evidence="6 7" id="KW-0414">Isoprene biosynthesis</keyword>
<proteinExistence type="inferred from homology"/>
<evidence type="ECO:0000313" key="10">
    <source>
        <dbReference type="EMBL" id="GFP21302.1"/>
    </source>
</evidence>
<feature type="domain" description="IspG TIM-barrel" evidence="8">
    <location>
        <begin position="11"/>
        <end position="250"/>
    </location>
</feature>
<evidence type="ECO:0000256" key="1">
    <source>
        <dbReference type="ARBA" id="ARBA00022485"/>
    </source>
</evidence>
<reference evidence="10 11" key="1">
    <citation type="journal article" date="2020" name="Front. Microbiol.">
        <title>Single-cell genomics of novel Actinobacteria with the Wood-Ljungdahl pathway discovered in a serpentinizing system.</title>
        <authorList>
            <person name="Merino N."/>
            <person name="Kawai M."/>
            <person name="Boyd E.S."/>
            <person name="Colman D.R."/>
            <person name="McGlynn S.E."/>
            <person name="Nealson K.H."/>
            <person name="Kurokawa K."/>
            <person name="Hongoh Y."/>
        </authorList>
    </citation>
    <scope>NUCLEOTIDE SEQUENCE [LARGE SCALE GENOMIC DNA]</scope>
    <source>
        <strain evidence="10 11">S06</strain>
    </source>
</reference>
<comment type="function">
    <text evidence="7">Converts 2C-methyl-D-erythritol 2,4-cyclodiphosphate (ME-2,4cPP) into 1-hydroxy-2-methyl-2-(E)-butenyl 4-diphosphate.</text>
</comment>
<dbReference type="NCBIfam" id="TIGR00612">
    <property type="entry name" value="ispG_gcpE"/>
    <property type="match status" value="1"/>
</dbReference>
<dbReference type="EC" id="1.17.7.3" evidence="7"/>
<protein>
    <recommendedName>
        <fullName evidence="7">4-hydroxy-3-methylbut-2-en-1-yl diphosphate synthase (flavodoxin)</fullName>
        <ecNumber evidence="7">1.17.7.3</ecNumber>
    </recommendedName>
    <alternativeName>
        <fullName evidence="7">1-hydroxy-2-methyl-2-(E)-butenyl 4-diphosphate synthase</fullName>
    </alternativeName>
</protein>
<dbReference type="FunFam" id="3.20.20.20:FF:000001">
    <property type="entry name" value="4-hydroxy-3-methylbut-2-en-1-yl diphosphate synthase (flavodoxin)"/>
    <property type="match status" value="1"/>
</dbReference>
<feature type="binding site" evidence="7">
    <location>
        <position position="311"/>
    </location>
    <ligand>
        <name>[4Fe-4S] cluster</name>
        <dbReference type="ChEBI" id="CHEBI:49883"/>
    </ligand>
</feature>
<evidence type="ECO:0000256" key="5">
    <source>
        <dbReference type="ARBA" id="ARBA00023014"/>
    </source>
</evidence>
<dbReference type="Proteomes" id="UP000580051">
    <property type="component" value="Unassembled WGS sequence"/>
</dbReference>
<keyword evidence="2 7" id="KW-0479">Metal-binding</keyword>
<feature type="binding site" evidence="7">
    <location>
        <position position="269"/>
    </location>
    <ligand>
        <name>[4Fe-4S] cluster</name>
        <dbReference type="ChEBI" id="CHEBI:49883"/>
    </ligand>
</feature>
<evidence type="ECO:0000259" key="8">
    <source>
        <dbReference type="Pfam" id="PF04551"/>
    </source>
</evidence>
<dbReference type="InterPro" id="IPR058578">
    <property type="entry name" value="IspG_TIM"/>
</dbReference>
<dbReference type="InterPro" id="IPR045854">
    <property type="entry name" value="NO2/SO3_Rdtase_4Fe4S_sf"/>
</dbReference>
<dbReference type="NCBIfam" id="NF001540">
    <property type="entry name" value="PRK00366.1"/>
    <property type="match status" value="1"/>
</dbReference>
<feature type="domain" description="IspG C-terminal" evidence="9">
    <location>
        <begin position="265"/>
        <end position="352"/>
    </location>
</feature>
<dbReference type="GO" id="GO:0141197">
    <property type="term" value="F:4-hydroxy-3-methylbut-2-enyl-diphosphate synthase activity (flavodoxin)"/>
    <property type="evidence" value="ECO:0007669"/>
    <property type="project" value="UniProtKB-EC"/>
</dbReference>
<dbReference type="InterPro" id="IPR058579">
    <property type="entry name" value="IspG_C"/>
</dbReference>